<keyword evidence="15" id="KW-0732">Signal</keyword>
<evidence type="ECO:0000313" key="18">
    <source>
        <dbReference type="Proteomes" id="UP001187531"/>
    </source>
</evidence>
<comment type="subcellular location">
    <subcellularLocation>
        <location evidence="1">Membrane</location>
    </subcellularLocation>
</comment>
<dbReference type="GO" id="GO:0030215">
    <property type="term" value="F:semaphorin receptor binding"/>
    <property type="evidence" value="ECO:0007669"/>
    <property type="project" value="InterPro"/>
</dbReference>
<keyword evidence="8 14" id="KW-0472">Membrane</keyword>
<comment type="similarity">
    <text evidence="2">Belongs to the semaphorin family.</text>
</comment>
<dbReference type="Pfam" id="PF01403">
    <property type="entry name" value="Sema"/>
    <property type="match status" value="1"/>
</dbReference>
<dbReference type="GO" id="GO:0007411">
    <property type="term" value="P:axon guidance"/>
    <property type="evidence" value="ECO:0007669"/>
    <property type="project" value="TreeGrafter"/>
</dbReference>
<gene>
    <name evidence="17" type="ORF">QYM36_006041</name>
</gene>
<dbReference type="InterPro" id="IPR016201">
    <property type="entry name" value="PSI"/>
</dbReference>
<dbReference type="InterPro" id="IPR027231">
    <property type="entry name" value="Semaphorin"/>
</dbReference>
<dbReference type="EMBL" id="JAVRJZ010000009">
    <property type="protein sequence ID" value="KAK2718894.1"/>
    <property type="molecule type" value="Genomic_DNA"/>
</dbReference>
<dbReference type="SMART" id="SM00630">
    <property type="entry name" value="Sema"/>
    <property type="match status" value="1"/>
</dbReference>
<dbReference type="CDD" id="cd11237">
    <property type="entry name" value="Sema_1A"/>
    <property type="match status" value="1"/>
</dbReference>
<feature type="domain" description="Sema" evidence="16">
    <location>
        <begin position="23"/>
        <end position="492"/>
    </location>
</feature>
<evidence type="ECO:0000256" key="3">
    <source>
        <dbReference type="ARBA" id="ARBA00022473"/>
    </source>
</evidence>
<accession>A0AA88I033</accession>
<evidence type="ECO:0000256" key="14">
    <source>
        <dbReference type="SAM" id="Phobius"/>
    </source>
</evidence>
<keyword evidence="3" id="KW-0217">Developmental protein</keyword>
<dbReference type="GO" id="GO:0045499">
    <property type="term" value="F:chemorepellent activity"/>
    <property type="evidence" value="ECO:0007669"/>
    <property type="project" value="TreeGrafter"/>
</dbReference>
<evidence type="ECO:0000259" key="16">
    <source>
        <dbReference type="PROSITE" id="PS51004"/>
    </source>
</evidence>
<evidence type="ECO:0000313" key="17">
    <source>
        <dbReference type="EMBL" id="KAK2718894.1"/>
    </source>
</evidence>
<evidence type="ECO:0000256" key="1">
    <source>
        <dbReference type="ARBA" id="ARBA00004370"/>
    </source>
</evidence>
<evidence type="ECO:0000256" key="7">
    <source>
        <dbReference type="ARBA" id="ARBA00022989"/>
    </source>
</evidence>
<sequence length="758" mass="84607">MAVLKKSLVIVQILIVGLFATWQEELRPKHFVTYEENEVARFLGNRSHPDFFKLLEADGDSILVGARNIVYNISLPDLIENEDKRILWQPISSHREICAIKGKSEDDCQNYIRILAKTKDDRLLVCGTNAYNPLCRYYTDEDGVFIKSQEVSGKGLCPYDPRHNSTALYTDGELYVATVSDFSTADPLIYREPLRTDQYDLKQLNAPSFVGSLADSDYVYYFMRETAVEYINCGKAVYSRVARVCKKDRGGSHKFANRWTSFLKARLNCSVPGEYPFYFDEIQSVSEIIEGSYGKATRQIIYAVFTTPENSIKGSAVCAFDLENLKATFEGAFKEQESMNSNWLPMPQQRVPEPRPGVCANDSRTLPDQNLNFVKSHCLMDEAVPSMHGQPILVKTSLGSRYMKIVIDPQVQALDGKAYDIMFIGTDNGKVIRSINVAGPETSFKVQPVILEEMQLFPNNVPITNLKIVASPVAGDSKLIAVTDDEIQAIPLHRCHSNKITTCSECVALQDPYCGWHLVLKKCVPVTHYKNTKPGMFVQAIASGKSDLCPAEISNAIPVDLSNVSTEPSTVLPEPVCPTCGPCVCPEVTHVTTILPSTTNQPEINGKRPDLSVDIESNVIEEVIIPYKRPGYEYEYKFEDNTIDPVPKVGASSLGSPPVYTAETFTVAVVTSCFVALIVGFIAGLLFSRKCRSEYGATHYLENRKHLRRCLESDNPYIPPSKMNNLINNQVSKNANEKNANMSTLEKSTLQKVKKTYV</sequence>
<comment type="caution">
    <text evidence="17">The sequence shown here is derived from an EMBL/GenBank/DDBJ whole genome shotgun (WGS) entry which is preliminary data.</text>
</comment>
<dbReference type="GO" id="GO:0030335">
    <property type="term" value="P:positive regulation of cell migration"/>
    <property type="evidence" value="ECO:0007669"/>
    <property type="project" value="TreeGrafter"/>
</dbReference>
<proteinExistence type="inferred from homology"/>
<dbReference type="InterPro" id="IPR002165">
    <property type="entry name" value="Plexin_repeat"/>
</dbReference>
<dbReference type="GO" id="GO:0071526">
    <property type="term" value="P:semaphorin-plexin signaling pathway"/>
    <property type="evidence" value="ECO:0007669"/>
    <property type="project" value="TreeGrafter"/>
</dbReference>
<comment type="caution">
    <text evidence="13">Lacks conserved residue(s) required for the propagation of feature annotation.</text>
</comment>
<dbReference type="SMART" id="SM00423">
    <property type="entry name" value="PSI"/>
    <property type="match status" value="1"/>
</dbReference>
<name>A0AA88I033_ARTSF</name>
<keyword evidence="9" id="KW-1015">Disulfide bond</keyword>
<keyword evidence="4 14" id="KW-0812">Transmembrane</keyword>
<dbReference type="InterPro" id="IPR015943">
    <property type="entry name" value="WD40/YVTN_repeat-like_dom_sf"/>
</dbReference>
<dbReference type="PROSITE" id="PS51004">
    <property type="entry name" value="SEMA"/>
    <property type="match status" value="1"/>
</dbReference>
<keyword evidence="10" id="KW-0325">Glycoprotein</keyword>
<dbReference type="SUPFAM" id="SSF103575">
    <property type="entry name" value="Plexin repeat"/>
    <property type="match status" value="1"/>
</dbReference>
<evidence type="ECO:0000256" key="6">
    <source>
        <dbReference type="ARBA" id="ARBA00022902"/>
    </source>
</evidence>
<dbReference type="PANTHER" id="PTHR11036">
    <property type="entry name" value="SEMAPHORIN"/>
    <property type="match status" value="1"/>
</dbReference>
<evidence type="ECO:0000256" key="15">
    <source>
        <dbReference type="SAM" id="SignalP"/>
    </source>
</evidence>
<keyword evidence="7 14" id="KW-1133">Transmembrane helix</keyword>
<evidence type="ECO:0000256" key="10">
    <source>
        <dbReference type="ARBA" id="ARBA00023180"/>
    </source>
</evidence>
<evidence type="ECO:0000256" key="12">
    <source>
        <dbReference type="ARBA" id="ARBA00083066"/>
    </source>
</evidence>
<dbReference type="Pfam" id="PF01437">
    <property type="entry name" value="PSI"/>
    <property type="match status" value="1"/>
</dbReference>
<evidence type="ECO:0000256" key="9">
    <source>
        <dbReference type="ARBA" id="ARBA00023157"/>
    </source>
</evidence>
<feature type="chain" id="PRO_5041738394" description="Semaphorin-1A" evidence="15">
    <location>
        <begin position="24"/>
        <end position="758"/>
    </location>
</feature>
<keyword evidence="5" id="KW-0221">Differentiation</keyword>
<dbReference type="SUPFAM" id="SSF101912">
    <property type="entry name" value="Sema domain"/>
    <property type="match status" value="1"/>
</dbReference>
<evidence type="ECO:0000256" key="11">
    <source>
        <dbReference type="ARBA" id="ARBA00074143"/>
    </source>
</evidence>
<dbReference type="GO" id="GO:0005886">
    <property type="term" value="C:plasma membrane"/>
    <property type="evidence" value="ECO:0007669"/>
    <property type="project" value="TreeGrafter"/>
</dbReference>
<keyword evidence="6" id="KW-0524">Neurogenesis</keyword>
<dbReference type="FunFam" id="2.130.10.10:FF:000346">
    <property type="entry name" value="Sema-1a, isoform D"/>
    <property type="match status" value="1"/>
</dbReference>
<protein>
    <recommendedName>
        <fullName evidence="11">Semaphorin-1A</fullName>
    </recommendedName>
    <alternativeName>
        <fullName evidence="12">Semaphorin-I</fullName>
    </alternativeName>
</protein>
<feature type="transmembrane region" description="Helical" evidence="14">
    <location>
        <begin position="665"/>
        <end position="687"/>
    </location>
</feature>
<evidence type="ECO:0000256" key="5">
    <source>
        <dbReference type="ARBA" id="ARBA00022782"/>
    </source>
</evidence>
<evidence type="ECO:0000256" key="13">
    <source>
        <dbReference type="PROSITE-ProRule" id="PRU00352"/>
    </source>
</evidence>
<dbReference type="Gene3D" id="3.30.1680.10">
    <property type="entry name" value="ligand-binding face of the semaphorins, domain 2"/>
    <property type="match status" value="1"/>
</dbReference>
<dbReference type="InterPro" id="IPR001627">
    <property type="entry name" value="Semap_dom"/>
</dbReference>
<dbReference type="InterPro" id="IPR042068">
    <property type="entry name" value="SEM1A_sema_dom"/>
</dbReference>
<dbReference type="InterPro" id="IPR036352">
    <property type="entry name" value="Semap_dom_sf"/>
</dbReference>
<evidence type="ECO:0000256" key="2">
    <source>
        <dbReference type="ARBA" id="ARBA00009492"/>
    </source>
</evidence>
<dbReference type="Gene3D" id="2.130.10.10">
    <property type="entry name" value="YVTN repeat-like/Quinoprotein amine dehydrogenase"/>
    <property type="match status" value="1"/>
</dbReference>
<feature type="signal peptide" evidence="15">
    <location>
        <begin position="1"/>
        <end position="23"/>
    </location>
</feature>
<reference evidence="17" key="1">
    <citation type="submission" date="2023-07" db="EMBL/GenBank/DDBJ databases">
        <title>Chromosome-level genome assembly of Artemia franciscana.</title>
        <authorList>
            <person name="Jo E."/>
        </authorList>
    </citation>
    <scope>NUCLEOTIDE SEQUENCE</scope>
    <source>
        <tissue evidence="17">Whole body</tissue>
    </source>
</reference>
<evidence type="ECO:0000256" key="8">
    <source>
        <dbReference type="ARBA" id="ARBA00023136"/>
    </source>
</evidence>
<dbReference type="FunFam" id="3.30.1680.10:FF:000016">
    <property type="entry name" value="Putative Semaphorin-6B"/>
    <property type="match status" value="1"/>
</dbReference>
<keyword evidence="18" id="KW-1185">Reference proteome</keyword>
<dbReference type="Proteomes" id="UP001187531">
    <property type="component" value="Unassembled WGS sequence"/>
</dbReference>
<evidence type="ECO:0000256" key="4">
    <source>
        <dbReference type="ARBA" id="ARBA00022692"/>
    </source>
</evidence>
<dbReference type="PANTHER" id="PTHR11036:SF127">
    <property type="entry name" value="SEMAPHORIN-1A"/>
    <property type="match status" value="1"/>
</dbReference>
<organism evidence="17 18">
    <name type="scientific">Artemia franciscana</name>
    <name type="common">Brine shrimp</name>
    <name type="synonym">Artemia sanfranciscana</name>
    <dbReference type="NCBI Taxonomy" id="6661"/>
    <lineage>
        <taxon>Eukaryota</taxon>
        <taxon>Metazoa</taxon>
        <taxon>Ecdysozoa</taxon>
        <taxon>Arthropoda</taxon>
        <taxon>Crustacea</taxon>
        <taxon>Branchiopoda</taxon>
        <taxon>Anostraca</taxon>
        <taxon>Artemiidae</taxon>
        <taxon>Artemia</taxon>
    </lineage>
</organism>
<dbReference type="AlphaFoldDB" id="A0AA88I033"/>